<feature type="non-terminal residue" evidence="1">
    <location>
        <position position="44"/>
    </location>
</feature>
<proteinExistence type="predicted"/>
<dbReference type="EMBL" id="BARU01044574">
    <property type="protein sequence ID" value="GAH79085.1"/>
    <property type="molecule type" value="Genomic_DNA"/>
</dbReference>
<accession>X1JC63</accession>
<organism evidence="1">
    <name type="scientific">marine sediment metagenome</name>
    <dbReference type="NCBI Taxonomy" id="412755"/>
    <lineage>
        <taxon>unclassified sequences</taxon>
        <taxon>metagenomes</taxon>
        <taxon>ecological metagenomes</taxon>
    </lineage>
</organism>
<dbReference type="AlphaFoldDB" id="X1JC63"/>
<sequence>MKCKILICKLLKNCSDEVLLGTHDLSGRHTIIFDMPREDLSKWK</sequence>
<protein>
    <submittedName>
        <fullName evidence="1">Uncharacterized protein</fullName>
    </submittedName>
</protein>
<reference evidence="1" key="1">
    <citation type="journal article" date="2014" name="Front. Microbiol.">
        <title>High frequency of phylogenetically diverse reductive dehalogenase-homologous genes in deep subseafloor sedimentary metagenomes.</title>
        <authorList>
            <person name="Kawai M."/>
            <person name="Futagami T."/>
            <person name="Toyoda A."/>
            <person name="Takaki Y."/>
            <person name="Nishi S."/>
            <person name="Hori S."/>
            <person name="Arai W."/>
            <person name="Tsubouchi T."/>
            <person name="Morono Y."/>
            <person name="Uchiyama I."/>
            <person name="Ito T."/>
            <person name="Fujiyama A."/>
            <person name="Inagaki F."/>
            <person name="Takami H."/>
        </authorList>
    </citation>
    <scope>NUCLEOTIDE SEQUENCE</scope>
    <source>
        <strain evidence="1">Expedition CK06-06</strain>
    </source>
</reference>
<gene>
    <name evidence="1" type="ORF">S03H2_67934</name>
</gene>
<comment type="caution">
    <text evidence="1">The sequence shown here is derived from an EMBL/GenBank/DDBJ whole genome shotgun (WGS) entry which is preliminary data.</text>
</comment>
<evidence type="ECO:0000313" key="1">
    <source>
        <dbReference type="EMBL" id="GAH79085.1"/>
    </source>
</evidence>
<name>X1JC63_9ZZZZ</name>